<feature type="region of interest" description="Disordered" evidence="1">
    <location>
        <begin position="1"/>
        <end position="63"/>
    </location>
</feature>
<dbReference type="OMA" id="SKSCCYQ"/>
<dbReference type="InterPro" id="IPR046336">
    <property type="entry name" value="Lon_prtase_N_sf"/>
</dbReference>
<evidence type="ECO:0000313" key="6">
    <source>
        <dbReference type="Proteomes" id="UP000007305"/>
    </source>
</evidence>
<dbReference type="OrthoDB" id="264917at2759"/>
<dbReference type="PANTHER" id="PTHR46732:SF3">
    <property type="entry name" value="ATP-DEPENDENT PROTEASE LA DOMAIN CONTAINING PROTEIN, EXPRESSED"/>
    <property type="match status" value="1"/>
</dbReference>
<dbReference type="Pfam" id="PF02190">
    <property type="entry name" value="LON_substr_bdg"/>
    <property type="match status" value="1"/>
</dbReference>
<keyword evidence="4" id="KW-0645">Protease</keyword>
<reference evidence="5" key="4">
    <citation type="submission" date="2021-05" db="UniProtKB">
        <authorList>
            <consortium name="EnsemblPlants"/>
        </authorList>
    </citation>
    <scope>IDENTIFICATION</scope>
    <source>
        <strain evidence="5">cv. B73</strain>
    </source>
</reference>
<evidence type="ECO:0000259" key="2">
    <source>
        <dbReference type="SMART" id="SM00464"/>
    </source>
</evidence>
<gene>
    <name evidence="5" type="primary">LOC100217250</name>
    <name evidence="4" type="ORF">ZEAMMB73_Zm00001d029475</name>
</gene>
<accession>B4FM67</accession>
<dbReference type="GO" id="GO:0006508">
    <property type="term" value="P:proteolysis"/>
    <property type="evidence" value="ECO:0007669"/>
    <property type="project" value="UniProtKB-KW"/>
</dbReference>
<proteinExistence type="evidence at transcript level"/>
<dbReference type="SMART" id="SM00464">
    <property type="entry name" value="LON"/>
    <property type="match status" value="1"/>
</dbReference>
<dbReference type="KEGG" id="zma:100217250"/>
<dbReference type="SMR" id="B4FM67"/>
<dbReference type="EMBL" id="BT038205">
    <property type="protein sequence ID" value="ACF83210.1"/>
    <property type="molecule type" value="mRNA"/>
</dbReference>
<dbReference type="RefSeq" id="NP_001137077.1">
    <property type="nucleotide sequence ID" value="NM_001143605.2"/>
</dbReference>
<organism evidence="3">
    <name type="scientific">Zea mays</name>
    <name type="common">Maize</name>
    <dbReference type="NCBI Taxonomy" id="4577"/>
    <lineage>
        <taxon>Eukaryota</taxon>
        <taxon>Viridiplantae</taxon>
        <taxon>Streptophyta</taxon>
        <taxon>Embryophyta</taxon>
        <taxon>Tracheophyta</taxon>
        <taxon>Spermatophyta</taxon>
        <taxon>Magnoliopsida</taxon>
        <taxon>Liliopsida</taxon>
        <taxon>Poales</taxon>
        <taxon>Poaceae</taxon>
        <taxon>PACMAD clade</taxon>
        <taxon>Panicoideae</taxon>
        <taxon>Andropogonodae</taxon>
        <taxon>Andropogoneae</taxon>
        <taxon>Tripsacinae</taxon>
        <taxon>Zea</taxon>
    </lineage>
</organism>
<dbReference type="AlphaFoldDB" id="B4FM67"/>
<sequence>MALKTPHLPSNFARRPSSHHSFSQWHSPPHHPKLPPRPDPQTRVAIATKPPPPPHVVRKRSTTSTLMRCRDGLGLHGFTDDEAVHQTPEPEDHQTTELPVVTHPSVVFPGATLQLHAFEFRSRIMAHTLLQQGLSFGVVCRGGVADVGCVVHVVECERLTDGRFFLTCVGRDRFRVVETVRTKPYAVARVQVFRDRDHSHHHHHHDLMQQVERHLGNVAALADKLGQKPPPPLPYRQGDRRLHTAASLSFLVARLFVDDRREQQALLRMDDAAQRLAREGEYLERRSKYLAALAAIKDAFQHSSCNEK</sequence>
<dbReference type="eggNOG" id="KOG4159">
    <property type="taxonomic scope" value="Eukaryota"/>
</dbReference>
<dbReference type="SUPFAM" id="SSF88697">
    <property type="entry name" value="PUA domain-like"/>
    <property type="match status" value="1"/>
</dbReference>
<evidence type="ECO:0000256" key="1">
    <source>
        <dbReference type="SAM" id="MobiDB-lite"/>
    </source>
</evidence>
<dbReference type="Proteomes" id="UP000007305">
    <property type="component" value="Chromosome 1"/>
</dbReference>
<keyword evidence="6" id="KW-1185">Reference proteome</keyword>
<evidence type="ECO:0000313" key="4">
    <source>
        <dbReference type="EMBL" id="ONL98821.1"/>
    </source>
</evidence>
<dbReference type="STRING" id="4577.B4FM67"/>
<dbReference type="Gene3D" id="2.30.130.40">
    <property type="entry name" value="LON domain-like"/>
    <property type="match status" value="1"/>
</dbReference>
<dbReference type="EMBL" id="CM007647">
    <property type="protein sequence ID" value="ONL98821.1"/>
    <property type="molecule type" value="Genomic_DNA"/>
</dbReference>
<dbReference type="GeneID" id="100217250"/>
<dbReference type="InterPro" id="IPR003111">
    <property type="entry name" value="Lon_prtase_N"/>
</dbReference>
<evidence type="ECO:0000313" key="5">
    <source>
        <dbReference type="EnsemblPlants" id="Zm00001eb019650_P001"/>
    </source>
</evidence>
<dbReference type="PANTHER" id="PTHR46732">
    <property type="entry name" value="ATP-DEPENDENT PROTEASE LA (LON) DOMAIN PROTEIN"/>
    <property type="match status" value="1"/>
</dbReference>
<dbReference type="GO" id="GO:0008233">
    <property type="term" value="F:peptidase activity"/>
    <property type="evidence" value="ECO:0007669"/>
    <property type="project" value="UniProtKB-KW"/>
</dbReference>
<reference evidence="3" key="1">
    <citation type="journal article" date="2009" name="PLoS Genet.">
        <title>Sequencing, mapping, and analysis of 27,455 maize full-length cDNAs.</title>
        <authorList>
            <person name="Soderlund C."/>
            <person name="Descour A."/>
            <person name="Kudrna D."/>
            <person name="Bomhoff M."/>
            <person name="Boyd L."/>
            <person name="Currie J."/>
            <person name="Angelova A."/>
            <person name="Collura K."/>
            <person name="Wissotski M."/>
            <person name="Ashley E."/>
            <person name="Morrow D."/>
            <person name="Fernandes J."/>
            <person name="Walbot V."/>
            <person name="Yu Y."/>
        </authorList>
    </citation>
    <scope>NUCLEOTIDE SEQUENCE</scope>
    <source>
        <strain evidence="3">B73</strain>
    </source>
</reference>
<reference evidence="4 6" key="2">
    <citation type="submission" date="2015-12" db="EMBL/GenBank/DDBJ databases">
        <title>Update maize B73 reference genome by single molecule sequencing technologies.</title>
        <authorList>
            <consortium name="Maize Genome Sequencing Project"/>
            <person name="Ware D."/>
        </authorList>
    </citation>
    <scope>NUCLEOTIDE SEQUENCE [LARGE SCALE GENOMIC DNA]</scope>
    <source>
        <strain evidence="6">cv. B73</strain>
        <tissue evidence="4">Seedling</tissue>
    </source>
</reference>
<feature type="domain" description="Lon N-terminal" evidence="2">
    <location>
        <begin position="97"/>
        <end position="285"/>
    </location>
</feature>
<dbReference type="EnsemblPlants" id="Zm00001eb019650_T001">
    <property type="protein sequence ID" value="Zm00001eb019650_P001"/>
    <property type="gene ID" value="Zm00001eb019650"/>
</dbReference>
<name>B4FM67_MAIZE</name>
<dbReference type="ExpressionAtlas" id="B4FM67">
    <property type="expression patterns" value="baseline and differential"/>
</dbReference>
<keyword evidence="4" id="KW-0378">Hydrolase</keyword>
<reference evidence="5" key="3">
    <citation type="submission" date="2019-07" db="EMBL/GenBank/DDBJ databases">
        <authorList>
            <person name="Seetharam A."/>
            <person name="Woodhouse M."/>
            <person name="Cannon E."/>
        </authorList>
    </citation>
    <scope>NUCLEOTIDE SEQUENCE [LARGE SCALE GENOMIC DNA]</scope>
    <source>
        <strain evidence="5">cv. B73</strain>
    </source>
</reference>
<dbReference type="PaxDb" id="4577-GRMZM2G110027_P01"/>
<evidence type="ECO:0000313" key="3">
    <source>
        <dbReference type="EMBL" id="ACF83210.1"/>
    </source>
</evidence>
<dbReference type="InterPro" id="IPR015947">
    <property type="entry name" value="PUA-like_sf"/>
</dbReference>
<protein>
    <submittedName>
        <fullName evidence="4">ATP-dependent protease La (LON) domain protein</fullName>
    </submittedName>
</protein>
<dbReference type="Gramene" id="Zm00001eb019650_T001">
    <property type="protein sequence ID" value="Zm00001eb019650_P001"/>
    <property type="gene ID" value="Zm00001eb019650"/>
</dbReference>
<dbReference type="HOGENOM" id="CLU_048359_0_0_1"/>